<dbReference type="AlphaFoldDB" id="A0A8K0DB14"/>
<name>A0A8K0DB14_IGNLU</name>
<dbReference type="PROSITE" id="PS50184">
    <property type="entry name" value="VWFC_2"/>
    <property type="match status" value="1"/>
</dbReference>
<organism evidence="3 4">
    <name type="scientific">Ignelater luminosus</name>
    <name type="common">Cucubano</name>
    <name type="synonym">Pyrophorus luminosus</name>
    <dbReference type="NCBI Taxonomy" id="2038154"/>
    <lineage>
        <taxon>Eukaryota</taxon>
        <taxon>Metazoa</taxon>
        <taxon>Ecdysozoa</taxon>
        <taxon>Arthropoda</taxon>
        <taxon>Hexapoda</taxon>
        <taxon>Insecta</taxon>
        <taxon>Pterygota</taxon>
        <taxon>Neoptera</taxon>
        <taxon>Endopterygota</taxon>
        <taxon>Coleoptera</taxon>
        <taxon>Polyphaga</taxon>
        <taxon>Elateriformia</taxon>
        <taxon>Elateroidea</taxon>
        <taxon>Elateridae</taxon>
        <taxon>Agrypninae</taxon>
        <taxon>Pyrophorini</taxon>
        <taxon>Ignelater</taxon>
    </lineage>
</organism>
<gene>
    <name evidence="3" type="ORF">ILUMI_03413</name>
</gene>
<feature type="domain" description="VWFC" evidence="2">
    <location>
        <begin position="143"/>
        <end position="220"/>
    </location>
</feature>
<sequence length="289" mass="32540">MFALGLCFLFTVIHVQGECSGSCNEPTLFYENLNCKPVFASPDDCCPSHYNCSLIEERANSDAEICYFRGKTYNPGESINDDEIYGNCKVGCTCRKKEPGNMGFTCAVLDCPEWLHQRKPGCYFKYELDKCCNVGEVCEPSNVTCKVDGKTYHVGQEFDPSNIKCTKCICQNEFAGKYEAPFCKKRSCIEEVSYQKEIKNFCAPSYISKDDCCPFSWICPEDKDTIVAAKIQAKTPDLKCKFGQHHLGIGDAFNRTSDNGKGKLSCECIIPPYLTCIQNYDYPTYAPEY</sequence>
<evidence type="ECO:0000313" key="3">
    <source>
        <dbReference type="EMBL" id="KAF2902768.1"/>
    </source>
</evidence>
<reference evidence="3" key="1">
    <citation type="submission" date="2019-08" db="EMBL/GenBank/DDBJ databases">
        <title>The genome of the North American firefly Photinus pyralis.</title>
        <authorList>
            <consortium name="Photinus pyralis genome working group"/>
            <person name="Fallon T.R."/>
            <person name="Sander Lower S.E."/>
            <person name="Weng J.-K."/>
        </authorList>
    </citation>
    <scope>NUCLEOTIDE SEQUENCE</scope>
    <source>
        <strain evidence="3">TRF0915ILg1</strain>
        <tissue evidence="3">Whole body</tissue>
    </source>
</reference>
<dbReference type="Proteomes" id="UP000801492">
    <property type="component" value="Unassembled WGS sequence"/>
</dbReference>
<evidence type="ECO:0000259" key="2">
    <source>
        <dbReference type="PROSITE" id="PS50184"/>
    </source>
</evidence>
<dbReference type="EMBL" id="VTPC01001191">
    <property type="protein sequence ID" value="KAF2902768.1"/>
    <property type="molecule type" value="Genomic_DNA"/>
</dbReference>
<dbReference type="SMART" id="SM00214">
    <property type="entry name" value="VWC"/>
    <property type="match status" value="2"/>
</dbReference>
<dbReference type="Gene3D" id="2.10.70.10">
    <property type="entry name" value="Complement Module, domain 1"/>
    <property type="match status" value="1"/>
</dbReference>
<evidence type="ECO:0000313" key="4">
    <source>
        <dbReference type="Proteomes" id="UP000801492"/>
    </source>
</evidence>
<feature type="chain" id="PRO_5035483054" description="VWFC domain-containing protein" evidence="1">
    <location>
        <begin position="18"/>
        <end position="289"/>
    </location>
</feature>
<evidence type="ECO:0000256" key="1">
    <source>
        <dbReference type="SAM" id="SignalP"/>
    </source>
</evidence>
<dbReference type="OrthoDB" id="365605at2759"/>
<keyword evidence="4" id="KW-1185">Reference proteome</keyword>
<keyword evidence="1" id="KW-0732">Signal</keyword>
<proteinExistence type="predicted"/>
<comment type="caution">
    <text evidence="3">The sequence shown here is derived from an EMBL/GenBank/DDBJ whole genome shotgun (WGS) entry which is preliminary data.</text>
</comment>
<protein>
    <recommendedName>
        <fullName evidence="2">VWFC domain-containing protein</fullName>
    </recommendedName>
</protein>
<feature type="signal peptide" evidence="1">
    <location>
        <begin position="1"/>
        <end position="17"/>
    </location>
</feature>
<accession>A0A8K0DB14</accession>
<dbReference type="InterPro" id="IPR001007">
    <property type="entry name" value="VWF_dom"/>
</dbReference>